<gene>
    <name evidence="8" type="ORF">IAY_04092</name>
</gene>
<evidence type="ECO:0000256" key="5">
    <source>
        <dbReference type="ARBA" id="ARBA00022825"/>
    </source>
</evidence>
<evidence type="ECO:0000313" key="8">
    <source>
        <dbReference type="EMBL" id="EOQ59795.1"/>
    </source>
</evidence>
<dbReference type="EMBL" id="AHCJ01000050">
    <property type="protein sequence ID" value="EOQ59795.1"/>
    <property type="molecule type" value="Genomic_DNA"/>
</dbReference>
<keyword evidence="2 6" id="KW-0645">Protease</keyword>
<keyword evidence="3" id="KW-0732">Signal</keyword>
<dbReference type="PANTHER" id="PTHR15462:SF8">
    <property type="entry name" value="SERINE PROTEASE"/>
    <property type="match status" value="1"/>
</dbReference>
<dbReference type="AlphaFoldDB" id="A0ABC9SVA7"/>
<dbReference type="InterPro" id="IPR009003">
    <property type="entry name" value="Peptidase_S1_PA"/>
</dbReference>
<dbReference type="GO" id="GO:0006508">
    <property type="term" value="P:proteolysis"/>
    <property type="evidence" value="ECO:0007669"/>
    <property type="project" value="UniProtKB-KW"/>
</dbReference>
<accession>A0ABC9SVA7</accession>
<feature type="domain" description="Peptidase S1" evidence="7">
    <location>
        <begin position="121"/>
        <end position="301"/>
    </location>
</feature>
<dbReference type="PANTHER" id="PTHR15462">
    <property type="entry name" value="SERINE PROTEASE"/>
    <property type="match status" value="1"/>
</dbReference>
<dbReference type="InterPro" id="IPR008256">
    <property type="entry name" value="Peptidase_S1B"/>
</dbReference>
<comment type="similarity">
    <text evidence="1 6">Belongs to the peptidase S1B family.</text>
</comment>
<evidence type="ECO:0000256" key="2">
    <source>
        <dbReference type="ARBA" id="ARBA00022670"/>
    </source>
</evidence>
<evidence type="ECO:0000256" key="1">
    <source>
        <dbReference type="ARBA" id="ARBA00008764"/>
    </source>
</evidence>
<evidence type="ECO:0000256" key="3">
    <source>
        <dbReference type="ARBA" id="ARBA00022729"/>
    </source>
</evidence>
<dbReference type="RefSeq" id="WP_001070718.1">
    <property type="nucleotide sequence ID" value="NZ_KB976041.1"/>
</dbReference>
<dbReference type="SUPFAM" id="SSF50494">
    <property type="entry name" value="Trypsin-like serine proteases"/>
    <property type="match status" value="1"/>
</dbReference>
<evidence type="ECO:0000256" key="4">
    <source>
        <dbReference type="ARBA" id="ARBA00022801"/>
    </source>
</evidence>
<proteinExistence type="inferred from homology"/>
<dbReference type="GO" id="GO:0008236">
    <property type="term" value="F:serine-type peptidase activity"/>
    <property type="evidence" value="ECO:0007669"/>
    <property type="project" value="UniProtKB-KW"/>
</dbReference>
<reference evidence="8 9" key="1">
    <citation type="submission" date="2013-01" db="EMBL/GenBank/DDBJ databases">
        <title>The Genome Sequence of Bacillus cereus TIAC219.</title>
        <authorList>
            <consortium name="The Broad Institute Genome Sequencing Platform"/>
            <consortium name="The Broad Institute Genome Sequencing Center for Infectious Disease"/>
            <person name="Feldgarden M."/>
            <person name="Van der Auwera G.A."/>
            <person name="Mahillon J."/>
            <person name="Duprez V."/>
            <person name="Timmery S."/>
            <person name="Mattelet C."/>
            <person name="Dierick K."/>
            <person name="Sun M."/>
            <person name="Yu Z."/>
            <person name="Zhu L."/>
            <person name="Hu X."/>
            <person name="Shank E.B."/>
            <person name="Swiecicka I."/>
            <person name="Hansen B.M."/>
            <person name="Andrup L."/>
            <person name="Walker B."/>
            <person name="Young S.K."/>
            <person name="Zeng Q."/>
            <person name="Gargeya S."/>
            <person name="Fitzgerald M."/>
            <person name="Haas B."/>
            <person name="Abouelleil A."/>
            <person name="Alvarado L."/>
            <person name="Arachchi H.M."/>
            <person name="Berlin A.M."/>
            <person name="Chapman S.B."/>
            <person name="Dewar J."/>
            <person name="Goldberg J."/>
            <person name="Griggs A."/>
            <person name="Gujja S."/>
            <person name="Hansen M."/>
            <person name="Howarth C."/>
            <person name="Imamovic A."/>
            <person name="Larimer J."/>
            <person name="McCowan C."/>
            <person name="Murphy C."/>
            <person name="Neiman D."/>
            <person name="Pearson M."/>
            <person name="Priest M."/>
            <person name="Roberts A."/>
            <person name="Saif S."/>
            <person name="Shea T."/>
            <person name="Sisk P."/>
            <person name="Sykes S."/>
            <person name="Wortman J."/>
            <person name="Nusbaum C."/>
            <person name="Birren B."/>
        </authorList>
    </citation>
    <scope>NUCLEOTIDE SEQUENCE [LARGE SCALE GENOMIC DNA]</scope>
    <source>
        <strain evidence="8 9">TIAC219</strain>
    </source>
</reference>
<sequence>MNQDENSQIVNKVDGESTDVYVSEGSIGGQALGQTSYFADTKNVEDLSDLPTIEQLEGMESGNSTSSQVRNSGLSREEIDSLPTIEQLEGLVPETICGSDERSQILNTKIYPWRAICQLIITRADGARARATGWLNGKGTVITAGHCVYSTDLNKWNTSITVILGRNGTEEPYGEITSSNLSSVKGWTEKHDPNYDYGAIILPNHIGDTTGYFGFAIYQDSQLRNVKTNLSGYPGDKPNTQWFMYDTITNVNERKIYYNIDTMGGHSGSPVWIDAPNGQHYAVGIHAYGGCPNSATRINQDVYNNLLNWKQRGDQ</sequence>
<dbReference type="EC" id="3.4.21.-" evidence="6"/>
<dbReference type="InterPro" id="IPR018114">
    <property type="entry name" value="TRYPSIN_HIS"/>
</dbReference>
<dbReference type="InterPro" id="IPR043504">
    <property type="entry name" value="Peptidase_S1_PA_chymotrypsin"/>
</dbReference>
<name>A0ABC9SVA7_BACCE</name>
<dbReference type="PROSITE" id="PS00134">
    <property type="entry name" value="TRYPSIN_HIS"/>
    <property type="match status" value="1"/>
</dbReference>
<evidence type="ECO:0000256" key="6">
    <source>
        <dbReference type="RuleBase" id="RU004296"/>
    </source>
</evidence>
<dbReference type="PRINTS" id="PR00839">
    <property type="entry name" value="V8PROTEASE"/>
</dbReference>
<keyword evidence="5 6" id="KW-0720">Serine protease</keyword>
<comment type="caution">
    <text evidence="8">The sequence shown here is derived from an EMBL/GenBank/DDBJ whole genome shotgun (WGS) entry which is preliminary data.</text>
</comment>
<evidence type="ECO:0000259" key="7">
    <source>
        <dbReference type="Pfam" id="PF00089"/>
    </source>
</evidence>
<dbReference type="Pfam" id="PF00089">
    <property type="entry name" value="Trypsin"/>
    <property type="match status" value="1"/>
</dbReference>
<dbReference type="Gene3D" id="2.40.10.10">
    <property type="entry name" value="Trypsin-like serine proteases"/>
    <property type="match status" value="2"/>
</dbReference>
<dbReference type="InterPro" id="IPR001254">
    <property type="entry name" value="Trypsin_dom"/>
</dbReference>
<organism evidence="8 9">
    <name type="scientific">Bacillus cereus TIAC219</name>
    <dbReference type="NCBI Taxonomy" id="718222"/>
    <lineage>
        <taxon>Bacteria</taxon>
        <taxon>Bacillati</taxon>
        <taxon>Bacillota</taxon>
        <taxon>Bacilli</taxon>
        <taxon>Bacillales</taxon>
        <taxon>Bacillaceae</taxon>
        <taxon>Bacillus</taxon>
        <taxon>Bacillus cereus group</taxon>
    </lineage>
</organism>
<keyword evidence="4 6" id="KW-0378">Hydrolase</keyword>
<dbReference type="Proteomes" id="UP000014060">
    <property type="component" value="Unassembled WGS sequence"/>
</dbReference>
<dbReference type="InterPro" id="IPR050966">
    <property type="entry name" value="Glutamyl_endopeptidase"/>
</dbReference>
<evidence type="ECO:0000313" key="9">
    <source>
        <dbReference type="Proteomes" id="UP000014060"/>
    </source>
</evidence>
<protein>
    <recommendedName>
        <fullName evidence="6">Serine protease</fullName>
        <ecNumber evidence="6">3.4.21.-</ecNumber>
    </recommendedName>
</protein>